<gene>
    <name evidence="2" type="ORF">ENC19_07160</name>
</gene>
<evidence type="ECO:0000313" key="2">
    <source>
        <dbReference type="EMBL" id="NGM12449.1"/>
    </source>
</evidence>
<name>A0A6M1KWV7_9ACTN</name>
<dbReference type="PANTHER" id="PTHR18895">
    <property type="entry name" value="HEMK METHYLTRANSFERASE"/>
    <property type="match status" value="1"/>
</dbReference>
<dbReference type="InterPro" id="IPR029063">
    <property type="entry name" value="SAM-dependent_MTases_sf"/>
</dbReference>
<dbReference type="Proteomes" id="UP000478148">
    <property type="component" value="Unassembled WGS sequence"/>
</dbReference>
<dbReference type="RefSeq" id="WP_164446324.1">
    <property type="nucleotide sequence ID" value="NZ_SAIY01000002.1"/>
</dbReference>
<keyword evidence="3" id="KW-1185">Reference proteome</keyword>
<feature type="domain" description="Methyltransferase" evidence="1">
    <location>
        <begin position="60"/>
        <end position="179"/>
    </location>
</feature>
<reference evidence="2 3" key="1">
    <citation type="submission" date="2020-02" db="EMBL/GenBank/DDBJ databases">
        <title>Draft Genome Sequence of Verrucosispora sp. Strain CWR15, Isolated from Gulf of Mexico Sponge.</title>
        <authorList>
            <person name="Kennedy S.J."/>
            <person name="Cella E."/>
            <person name="Azarian T."/>
            <person name="Baker B.J."/>
            <person name="Shaw L.N."/>
        </authorList>
    </citation>
    <scope>NUCLEOTIDE SEQUENCE [LARGE SCALE GENOMIC DNA]</scope>
    <source>
        <strain evidence="2 3">CWR15</strain>
    </source>
</reference>
<evidence type="ECO:0000313" key="3">
    <source>
        <dbReference type="Proteomes" id="UP000478148"/>
    </source>
</evidence>
<keyword evidence="2" id="KW-0808">Transferase</keyword>
<dbReference type="InterPro" id="IPR050320">
    <property type="entry name" value="N5-glutamine_MTase"/>
</dbReference>
<dbReference type="EMBL" id="SAIY01000002">
    <property type="protein sequence ID" value="NGM12449.1"/>
    <property type="molecule type" value="Genomic_DNA"/>
</dbReference>
<comment type="caution">
    <text evidence="2">The sequence shown here is derived from an EMBL/GenBank/DDBJ whole genome shotgun (WGS) entry which is preliminary data.</text>
</comment>
<dbReference type="GO" id="GO:0008168">
    <property type="term" value="F:methyltransferase activity"/>
    <property type="evidence" value="ECO:0007669"/>
    <property type="project" value="UniProtKB-KW"/>
</dbReference>
<organism evidence="2 3">
    <name type="scientific">Verrucosispora sioxanthis</name>
    <dbReference type="NCBI Taxonomy" id="2499994"/>
    <lineage>
        <taxon>Bacteria</taxon>
        <taxon>Bacillati</taxon>
        <taxon>Actinomycetota</taxon>
        <taxon>Actinomycetes</taxon>
        <taxon>Micromonosporales</taxon>
        <taxon>Micromonosporaceae</taxon>
        <taxon>Micromonospora</taxon>
    </lineage>
</organism>
<dbReference type="Pfam" id="PF13847">
    <property type="entry name" value="Methyltransf_31"/>
    <property type="match status" value="1"/>
</dbReference>
<accession>A0A6M1KWV7</accession>
<dbReference type="PANTHER" id="PTHR18895:SF74">
    <property type="entry name" value="MTRF1L RELEASE FACTOR GLUTAMINE METHYLTRANSFERASE"/>
    <property type="match status" value="1"/>
</dbReference>
<dbReference type="GO" id="GO:0032259">
    <property type="term" value="P:methylation"/>
    <property type="evidence" value="ECO:0007669"/>
    <property type="project" value="UniProtKB-KW"/>
</dbReference>
<dbReference type="SUPFAM" id="SSF53335">
    <property type="entry name" value="S-adenosyl-L-methionine-dependent methyltransferases"/>
    <property type="match status" value="1"/>
</dbReference>
<evidence type="ECO:0000259" key="1">
    <source>
        <dbReference type="Pfam" id="PF13847"/>
    </source>
</evidence>
<keyword evidence="2" id="KW-0489">Methyltransferase</keyword>
<proteinExistence type="predicted"/>
<dbReference type="Gene3D" id="3.40.50.150">
    <property type="entry name" value="Vaccinia Virus protein VP39"/>
    <property type="match status" value="1"/>
</dbReference>
<protein>
    <submittedName>
        <fullName evidence="2">Methyltransferase domain-containing protein</fullName>
    </submittedName>
</protein>
<dbReference type="CDD" id="cd02440">
    <property type="entry name" value="AdoMet_MTases"/>
    <property type="match status" value="1"/>
</dbReference>
<dbReference type="AlphaFoldDB" id="A0A6M1KWV7"/>
<sequence>MDSRNQDLVLRLRDRHQDIVEPQTFELLGQEWDLLPGVYAPHLTPSAALYAEWLSYPTGGSFCEMGCGTGYLSVIAAQRGCASVTALDISAAAVENTRRNAERHGVADRVTARCGDMFQPLAEDERFDLIFWNSNFVGTSPGESPDDQLDRAFFDPGYAAHTAFLGTVGRHLAPGGRVMLGFADLGDPAMLGRIAAEHGWRPVTRRCAVGEYPDGELRYELIELLHS</sequence>
<dbReference type="InterPro" id="IPR025714">
    <property type="entry name" value="Methyltranfer_dom"/>
</dbReference>